<dbReference type="EMBL" id="CP006879">
    <property type="protein sequence ID" value="AJD43931.1"/>
    <property type="molecule type" value="Genomic_DNA"/>
</dbReference>
<protein>
    <submittedName>
        <fullName evidence="1">Uncharacterized protein</fullName>
    </submittedName>
</protein>
<reference evidence="1 2" key="1">
    <citation type="submission" date="2013-11" db="EMBL/GenBank/DDBJ databases">
        <title>Complete genome sequence of Rhizobium gallicum bv. gallicum R602.</title>
        <authorList>
            <person name="Bustos P."/>
            <person name="Santamaria R.I."/>
            <person name="Lozano L."/>
            <person name="Acosta J.L."/>
            <person name="Ormeno-Orrillo E."/>
            <person name="Rogel M.A."/>
            <person name="Romero D."/>
            <person name="Cevallos M.A."/>
            <person name="Martinez-Romero E."/>
            <person name="Gonzalez V."/>
        </authorList>
    </citation>
    <scope>NUCLEOTIDE SEQUENCE [LARGE SCALE GENOMIC DNA]</scope>
    <source>
        <strain evidence="1 2">R602</strain>
        <plasmid evidence="1 2">pRgalR602b</plasmid>
    </source>
</reference>
<dbReference type="AlphaFoldDB" id="A0A0B4X9Z3"/>
<dbReference type="KEGG" id="rga:RGR602_PB00400"/>
<evidence type="ECO:0000313" key="1">
    <source>
        <dbReference type="EMBL" id="AJD43931.1"/>
    </source>
</evidence>
<gene>
    <name evidence="1" type="ORF">RGR602_PB00400</name>
</gene>
<accession>A0A0B4X9Z3</accession>
<sequence length="57" mass="6439">MKYASSKLPDGLGEVASAYGNIFDNTDVVGHNVRRMFEIVEDPETYRSPFSPWPPLH</sequence>
<proteinExistence type="predicted"/>
<evidence type="ECO:0000313" key="2">
    <source>
        <dbReference type="Proteomes" id="UP000031368"/>
    </source>
</evidence>
<organism evidence="1 2">
    <name type="scientific">Rhizobium gallicum bv. gallicum R602sp</name>
    <dbReference type="NCBI Taxonomy" id="1041138"/>
    <lineage>
        <taxon>Bacteria</taxon>
        <taxon>Pseudomonadati</taxon>
        <taxon>Pseudomonadota</taxon>
        <taxon>Alphaproteobacteria</taxon>
        <taxon>Hyphomicrobiales</taxon>
        <taxon>Rhizobiaceae</taxon>
        <taxon>Rhizobium/Agrobacterium group</taxon>
        <taxon>Rhizobium</taxon>
    </lineage>
</organism>
<keyword evidence="2" id="KW-1185">Reference proteome</keyword>
<name>A0A0B4X9Z3_9HYPH</name>
<dbReference type="HOGENOM" id="CLU_2993576_0_0_5"/>
<dbReference type="Proteomes" id="UP000031368">
    <property type="component" value="Plasmid pRgalR602b"/>
</dbReference>
<geneLocation type="plasmid" evidence="1 2">
    <name>pRgalR602b</name>
</geneLocation>
<keyword evidence="1" id="KW-0614">Plasmid</keyword>